<evidence type="ECO:0000313" key="12">
    <source>
        <dbReference type="EMBL" id="PKQ68652.1"/>
    </source>
</evidence>
<dbReference type="PANTHER" id="PTHR34185">
    <property type="entry name" value="DIADENYLATE CYCLASE"/>
    <property type="match status" value="1"/>
</dbReference>
<dbReference type="GO" id="GO:0106408">
    <property type="term" value="F:diadenylate cyclase activity"/>
    <property type="evidence" value="ECO:0007669"/>
    <property type="project" value="UniProtKB-EC"/>
</dbReference>
<comment type="caution">
    <text evidence="10">Lacks conserved residue(s) required for the propagation of feature annotation.</text>
</comment>
<evidence type="ECO:0000256" key="2">
    <source>
        <dbReference type="ARBA" id="ARBA00022475"/>
    </source>
</evidence>
<dbReference type="InterPro" id="IPR045585">
    <property type="entry name" value="CdaA_N"/>
</dbReference>
<dbReference type="InterPro" id="IPR050338">
    <property type="entry name" value="DisA"/>
</dbReference>
<dbReference type="Proteomes" id="UP000233618">
    <property type="component" value="Unassembled WGS sequence"/>
</dbReference>
<evidence type="ECO:0000256" key="6">
    <source>
        <dbReference type="ARBA" id="ARBA00022741"/>
    </source>
</evidence>
<comment type="catalytic activity">
    <reaction evidence="1 10">
        <text>2 ATP = 3',3'-c-di-AMP + 2 diphosphate</text>
        <dbReference type="Rhea" id="RHEA:35655"/>
        <dbReference type="ChEBI" id="CHEBI:30616"/>
        <dbReference type="ChEBI" id="CHEBI:33019"/>
        <dbReference type="ChEBI" id="CHEBI:71500"/>
        <dbReference type="EC" id="2.7.7.85"/>
    </reaction>
</comment>
<evidence type="ECO:0000259" key="11">
    <source>
        <dbReference type="PROSITE" id="PS51794"/>
    </source>
</evidence>
<evidence type="ECO:0000256" key="1">
    <source>
        <dbReference type="ARBA" id="ARBA00000877"/>
    </source>
</evidence>
<keyword evidence="13" id="KW-1185">Reference proteome</keyword>
<evidence type="ECO:0000256" key="4">
    <source>
        <dbReference type="ARBA" id="ARBA00022692"/>
    </source>
</evidence>
<gene>
    <name evidence="10" type="primary">dacA</name>
    <name evidence="12" type="ORF">BZG01_02740</name>
</gene>
<dbReference type="GO" id="GO:0006171">
    <property type="term" value="P:cAMP biosynthetic process"/>
    <property type="evidence" value="ECO:0007669"/>
    <property type="project" value="InterPro"/>
</dbReference>
<keyword evidence="2 10" id="KW-1003">Cell membrane</keyword>
<dbReference type="InterPro" id="IPR003390">
    <property type="entry name" value="DNA_integrity_scan_DisA_N"/>
</dbReference>
<keyword evidence="5 10" id="KW-0548">Nucleotidyltransferase</keyword>
<keyword evidence="9 10" id="KW-0472">Membrane</keyword>
<dbReference type="Pfam" id="PF02457">
    <property type="entry name" value="DAC"/>
    <property type="match status" value="1"/>
</dbReference>
<reference evidence="12 13" key="1">
    <citation type="journal article" date="2017" name="Front. Microbiol.">
        <title>Labilibaculum manganireducens gen. nov., sp. nov. and Labilibaculum filiforme sp. nov., Novel Bacteroidetes Isolated from Subsurface Sediments of the Baltic Sea.</title>
        <authorList>
            <person name="Vandieken V."/>
            <person name="Marshall I.P."/>
            <person name="Niemann H."/>
            <person name="Engelen B."/>
            <person name="Cypionka H."/>
        </authorList>
    </citation>
    <scope>NUCLEOTIDE SEQUENCE [LARGE SCALE GENOMIC DNA]</scope>
    <source>
        <strain evidence="12 13">59.10-2M</strain>
    </source>
</reference>
<dbReference type="PANTHER" id="PTHR34185:SF1">
    <property type="entry name" value="DIADENYLATE CYCLASE"/>
    <property type="match status" value="1"/>
</dbReference>
<dbReference type="AlphaFoldDB" id="A0A2N3IEA1"/>
<feature type="transmembrane region" description="Helical" evidence="10">
    <location>
        <begin position="6"/>
        <end position="27"/>
    </location>
</feature>
<dbReference type="FunFam" id="3.40.1700.10:FF:000002">
    <property type="entry name" value="Diadenylate cyclase"/>
    <property type="match status" value="1"/>
</dbReference>
<keyword evidence="3 10" id="KW-0808">Transferase</keyword>
<evidence type="ECO:0000256" key="8">
    <source>
        <dbReference type="ARBA" id="ARBA00022989"/>
    </source>
</evidence>
<evidence type="ECO:0000256" key="7">
    <source>
        <dbReference type="ARBA" id="ARBA00022840"/>
    </source>
</evidence>
<evidence type="ECO:0000256" key="3">
    <source>
        <dbReference type="ARBA" id="ARBA00022679"/>
    </source>
</evidence>
<keyword evidence="7 10" id="KW-0067">ATP-binding</keyword>
<dbReference type="InterPro" id="IPR014046">
    <property type="entry name" value="C-di-AMP_synthase"/>
</dbReference>
<protein>
    <recommendedName>
        <fullName evidence="10">Diadenylate cyclase</fullName>
        <shortName evidence="10">DAC</shortName>
        <ecNumber evidence="10">2.7.7.85</ecNumber>
    </recommendedName>
    <alternativeName>
        <fullName evidence="10">Cyclic-di-AMP synthase</fullName>
        <shortName evidence="10">c-di-AMP synthase</shortName>
    </alternativeName>
</protein>
<evidence type="ECO:0000256" key="10">
    <source>
        <dbReference type="HAMAP-Rule" id="MF_01499"/>
    </source>
</evidence>
<comment type="caution">
    <text evidence="12">The sequence shown here is derived from an EMBL/GenBank/DDBJ whole genome shotgun (WGS) entry which is preliminary data.</text>
</comment>
<proteinExistence type="inferred from homology"/>
<dbReference type="InterPro" id="IPR034701">
    <property type="entry name" value="CdaA"/>
</dbReference>
<dbReference type="Gene3D" id="3.40.1700.10">
    <property type="entry name" value="DNA integrity scanning protein, DisA, N-terminal domain"/>
    <property type="match status" value="1"/>
</dbReference>
<dbReference type="SUPFAM" id="SSF143597">
    <property type="entry name" value="YojJ-like"/>
    <property type="match status" value="1"/>
</dbReference>
<dbReference type="RefSeq" id="WP_101308301.1">
    <property type="nucleotide sequence ID" value="NZ_CAXXEE010000003.1"/>
</dbReference>
<dbReference type="GO" id="GO:0005524">
    <property type="term" value="F:ATP binding"/>
    <property type="evidence" value="ECO:0007669"/>
    <property type="project" value="UniProtKB-UniRule"/>
</dbReference>
<feature type="domain" description="DAC" evidence="11">
    <location>
        <begin position="80"/>
        <end position="247"/>
    </location>
</feature>
<dbReference type="Pfam" id="PF19293">
    <property type="entry name" value="CdaA_N"/>
    <property type="match status" value="1"/>
</dbReference>
<dbReference type="HAMAP" id="MF_01499">
    <property type="entry name" value="DacA"/>
    <property type="match status" value="1"/>
</dbReference>
<dbReference type="GO" id="GO:0004016">
    <property type="term" value="F:adenylate cyclase activity"/>
    <property type="evidence" value="ECO:0007669"/>
    <property type="project" value="UniProtKB-UniRule"/>
</dbReference>
<keyword evidence="8 10" id="KW-1133">Transmembrane helix</keyword>
<evidence type="ECO:0000313" key="13">
    <source>
        <dbReference type="Proteomes" id="UP000233618"/>
    </source>
</evidence>
<dbReference type="PROSITE" id="PS51794">
    <property type="entry name" value="DAC"/>
    <property type="match status" value="1"/>
</dbReference>
<dbReference type="PIRSF" id="PIRSF004793">
    <property type="entry name" value="UCP004793"/>
    <property type="match status" value="1"/>
</dbReference>
<dbReference type="EMBL" id="MVDE01000003">
    <property type="protein sequence ID" value="PKQ68652.1"/>
    <property type="molecule type" value="Genomic_DNA"/>
</dbReference>
<feature type="transmembrane region" description="Helical" evidence="10">
    <location>
        <begin position="34"/>
        <end position="53"/>
    </location>
</feature>
<dbReference type="EC" id="2.7.7.85" evidence="10"/>
<accession>A0A2N3IEA1</accession>
<evidence type="ECO:0000256" key="5">
    <source>
        <dbReference type="ARBA" id="ARBA00022695"/>
    </source>
</evidence>
<sequence length="263" mass="29273">MTTAFITLGLFDILDILLVAFLLYQIYMLIKGTVAINIFVGLSLFYLMWLLVRALNMELLSGILGQFMGVGVIALIVVFQPEIRRFFLLLGTKYNLSQKFTLNNWFALDERGIPDIEIRSVVSACEHMSKTKTGALIVIAKNMDLQSYADTGQILKARVSKNLLETIFFKNSPLHDGAVIWSNSRILAARCILPVTDDTNIPGSLGLRHRAAIGMTQATDSHVITVSEETGNISYIMGGNIKVRITTNELRTFLEGDFSSFII</sequence>
<dbReference type="InterPro" id="IPR036888">
    <property type="entry name" value="DNA_integrity_DisA_N_sf"/>
</dbReference>
<organism evidence="12 13">
    <name type="scientific">Labilibaculum manganireducens</name>
    <dbReference type="NCBI Taxonomy" id="1940525"/>
    <lineage>
        <taxon>Bacteria</taxon>
        <taxon>Pseudomonadati</taxon>
        <taxon>Bacteroidota</taxon>
        <taxon>Bacteroidia</taxon>
        <taxon>Marinilabiliales</taxon>
        <taxon>Marinifilaceae</taxon>
        <taxon>Labilibaculum</taxon>
    </lineage>
</organism>
<name>A0A2N3IEA1_9BACT</name>
<comment type="similarity">
    <text evidence="10">Belongs to the adenylate cyclase family. DacA/CdaA subfamily.</text>
</comment>
<comment type="function">
    <text evidence="10">Catalyzes the condensation of 2 ATP molecules into cyclic di-AMP (c-di-AMP), a second messenger used to regulate differing processes in different bacteria.</text>
</comment>
<evidence type="ECO:0000256" key="9">
    <source>
        <dbReference type="ARBA" id="ARBA00023136"/>
    </source>
</evidence>
<comment type="subunit">
    <text evidence="10">Probably a homodimer.</text>
</comment>
<feature type="transmembrane region" description="Helical" evidence="10">
    <location>
        <begin position="59"/>
        <end position="79"/>
    </location>
</feature>
<keyword evidence="4 10" id="KW-0812">Transmembrane</keyword>
<keyword evidence="6 10" id="KW-0547">Nucleotide-binding</keyword>
<dbReference type="NCBIfam" id="TIGR00159">
    <property type="entry name" value="diadenylate cyclase CdaA"/>
    <property type="match status" value="1"/>
</dbReference>